<protein>
    <submittedName>
        <fullName evidence="1">Uncharacterized protein</fullName>
    </submittedName>
</protein>
<proteinExistence type="predicted"/>
<keyword evidence="2" id="KW-1185">Reference proteome</keyword>
<organism evidence="1 2">
    <name type="scientific">Mycena rosella</name>
    <name type="common">Pink bonnet</name>
    <name type="synonym">Agaricus rosellus</name>
    <dbReference type="NCBI Taxonomy" id="1033263"/>
    <lineage>
        <taxon>Eukaryota</taxon>
        <taxon>Fungi</taxon>
        <taxon>Dikarya</taxon>
        <taxon>Basidiomycota</taxon>
        <taxon>Agaricomycotina</taxon>
        <taxon>Agaricomycetes</taxon>
        <taxon>Agaricomycetidae</taxon>
        <taxon>Agaricales</taxon>
        <taxon>Marasmiineae</taxon>
        <taxon>Mycenaceae</taxon>
        <taxon>Mycena</taxon>
    </lineage>
</organism>
<dbReference type="EMBL" id="JARKIE010000012">
    <property type="protein sequence ID" value="KAJ7703626.1"/>
    <property type="molecule type" value="Genomic_DNA"/>
</dbReference>
<name>A0AAD7E1A1_MYCRO</name>
<evidence type="ECO:0000313" key="1">
    <source>
        <dbReference type="EMBL" id="KAJ7703626.1"/>
    </source>
</evidence>
<comment type="caution">
    <text evidence="1">The sequence shown here is derived from an EMBL/GenBank/DDBJ whole genome shotgun (WGS) entry which is preliminary data.</text>
</comment>
<gene>
    <name evidence="1" type="ORF">B0H17DRAFT_1127242</name>
</gene>
<dbReference type="Proteomes" id="UP001221757">
    <property type="component" value="Unassembled WGS sequence"/>
</dbReference>
<sequence length="137" mass="15141">MDVRAKAKPPFNSSSELYPFSFIKCSLAPVLSSTPSITPATSWDGWPDRHLQYLFSPQEIAGTNQLEMDWVCELLPGKRGSPSVSVWQKAKEKHRQCLDILECSSHICSAKRQIAPALRGGSSRNRPLQTASSGLQL</sequence>
<dbReference type="AlphaFoldDB" id="A0AAD7E1A1"/>
<reference evidence="1" key="1">
    <citation type="submission" date="2023-03" db="EMBL/GenBank/DDBJ databases">
        <title>Massive genome expansion in bonnet fungi (Mycena s.s.) driven by repeated elements and novel gene families across ecological guilds.</title>
        <authorList>
            <consortium name="Lawrence Berkeley National Laboratory"/>
            <person name="Harder C.B."/>
            <person name="Miyauchi S."/>
            <person name="Viragh M."/>
            <person name="Kuo A."/>
            <person name="Thoen E."/>
            <person name="Andreopoulos B."/>
            <person name="Lu D."/>
            <person name="Skrede I."/>
            <person name="Drula E."/>
            <person name="Henrissat B."/>
            <person name="Morin E."/>
            <person name="Kohler A."/>
            <person name="Barry K."/>
            <person name="LaButti K."/>
            <person name="Morin E."/>
            <person name="Salamov A."/>
            <person name="Lipzen A."/>
            <person name="Mereny Z."/>
            <person name="Hegedus B."/>
            <person name="Baldrian P."/>
            <person name="Stursova M."/>
            <person name="Weitz H."/>
            <person name="Taylor A."/>
            <person name="Grigoriev I.V."/>
            <person name="Nagy L.G."/>
            <person name="Martin F."/>
            <person name="Kauserud H."/>
        </authorList>
    </citation>
    <scope>NUCLEOTIDE SEQUENCE</scope>
    <source>
        <strain evidence="1">CBHHK067</strain>
    </source>
</reference>
<accession>A0AAD7E1A1</accession>
<evidence type="ECO:0000313" key="2">
    <source>
        <dbReference type="Proteomes" id="UP001221757"/>
    </source>
</evidence>